<dbReference type="OMA" id="PNWNPIR"/>
<feature type="chain" id="PRO_5003659833" description="Protein BIG1" evidence="11">
    <location>
        <begin position="22"/>
        <end position="337"/>
    </location>
</feature>
<dbReference type="InParanoid" id="I2H7V2"/>
<dbReference type="GO" id="GO:0006078">
    <property type="term" value="P:(1-&gt;6)-beta-D-glucan biosynthetic process"/>
    <property type="evidence" value="ECO:0007669"/>
    <property type="project" value="EnsemblFungi"/>
</dbReference>
<evidence type="ECO:0000256" key="8">
    <source>
        <dbReference type="ARBA" id="ARBA00023136"/>
    </source>
</evidence>
<organism evidence="12 13">
    <name type="scientific">Henningerozyma blattae (strain ATCC 34711 / CBS 6284 / DSM 70876 / NBRC 10599 / NRRL Y-10934 / UCD 77-7)</name>
    <name type="common">Yeast</name>
    <name type="synonym">Tetrapisispora blattae</name>
    <dbReference type="NCBI Taxonomy" id="1071380"/>
    <lineage>
        <taxon>Eukaryota</taxon>
        <taxon>Fungi</taxon>
        <taxon>Dikarya</taxon>
        <taxon>Ascomycota</taxon>
        <taxon>Saccharomycotina</taxon>
        <taxon>Saccharomycetes</taxon>
        <taxon>Saccharomycetales</taxon>
        <taxon>Saccharomycetaceae</taxon>
        <taxon>Henningerozyma</taxon>
    </lineage>
</organism>
<dbReference type="AlphaFoldDB" id="I2H7V2"/>
<accession>I2H7V2</accession>
<keyword evidence="9" id="KW-0961">Cell wall biogenesis/degradation</keyword>
<dbReference type="EMBL" id="HE806323">
    <property type="protein sequence ID" value="CCH62454.1"/>
    <property type="molecule type" value="Genomic_DNA"/>
</dbReference>
<keyword evidence="6" id="KW-0256">Endoplasmic reticulum</keyword>
<evidence type="ECO:0000256" key="10">
    <source>
        <dbReference type="SAM" id="Phobius"/>
    </source>
</evidence>
<evidence type="ECO:0000256" key="4">
    <source>
        <dbReference type="ARBA" id="ARBA00022692"/>
    </source>
</evidence>
<dbReference type="STRING" id="1071380.I2H7V2"/>
<dbReference type="PANTHER" id="PTHR28285">
    <property type="entry name" value="PROTEIN BIG1"/>
    <property type="match status" value="1"/>
</dbReference>
<evidence type="ECO:0000256" key="2">
    <source>
        <dbReference type="ARBA" id="ARBA00008203"/>
    </source>
</evidence>
<name>I2H7V2_HENB6</name>
<evidence type="ECO:0000256" key="11">
    <source>
        <dbReference type="SAM" id="SignalP"/>
    </source>
</evidence>
<dbReference type="GeneID" id="14497611"/>
<dbReference type="eggNOG" id="ENOG502RXHV">
    <property type="taxonomic scope" value="Eukaryota"/>
</dbReference>
<dbReference type="GO" id="GO:0009272">
    <property type="term" value="P:fungal-type cell wall biogenesis"/>
    <property type="evidence" value="ECO:0007669"/>
    <property type="project" value="TreeGrafter"/>
</dbReference>
<dbReference type="FunCoup" id="I2H7V2">
    <property type="interactions" value="29"/>
</dbReference>
<sequence>MLYLQFLLIVASLFNFIIVYSQEENGDDDLQYVDQKTVPFILFSHKLIPGVQQYQEDYDSILTFHNDELTSIVQDITSHCSSDAYILINVPGLTKSDFLYSKNSFNSLKRYIFQSSTTLKFEKTQILGENYYDKLTFFIKDKCRIKDQMIINIRGNNTDNFQPYIDSNKRIIKINYPELPTLANSNDRTKSLEDYDKFLRLVLAQIPSPEHTVIITSLNPSKEGVHDDITPIEIFPEIFDNKLKFRESEQNNRILDVPPEFNEYRPRFDQIESNEKFLSIFDYDFIDQNKQLIISIVIAFLLFIIFQIFLFIKPSSPTKDKVKIKKKTTALQEKKLK</sequence>
<keyword evidence="13" id="KW-1185">Reference proteome</keyword>
<evidence type="ECO:0000256" key="9">
    <source>
        <dbReference type="ARBA" id="ARBA00023316"/>
    </source>
</evidence>
<feature type="transmembrane region" description="Helical" evidence="10">
    <location>
        <begin position="292"/>
        <end position="312"/>
    </location>
</feature>
<evidence type="ECO:0000256" key="3">
    <source>
        <dbReference type="ARBA" id="ARBA00022089"/>
    </source>
</evidence>
<gene>
    <name evidence="12" type="primary">TBLA0H01670</name>
    <name evidence="12" type="ORF">TBLA_0H01670</name>
</gene>
<dbReference type="GO" id="GO:0071555">
    <property type="term" value="P:cell wall organization"/>
    <property type="evidence" value="ECO:0007669"/>
    <property type="project" value="UniProtKB-KW"/>
</dbReference>
<comment type="similarity">
    <text evidence="2">Belongs to the BIG1 family.</text>
</comment>
<feature type="signal peptide" evidence="11">
    <location>
        <begin position="1"/>
        <end position="21"/>
    </location>
</feature>
<dbReference type="GO" id="GO:0070072">
    <property type="term" value="P:vacuolar proton-transporting V-type ATPase complex assembly"/>
    <property type="evidence" value="ECO:0007669"/>
    <property type="project" value="EnsemblFungi"/>
</dbReference>
<keyword evidence="8 10" id="KW-0472">Membrane</keyword>
<keyword evidence="5 11" id="KW-0732">Signal</keyword>
<dbReference type="PANTHER" id="PTHR28285:SF1">
    <property type="entry name" value="PROTEIN BIG1"/>
    <property type="match status" value="1"/>
</dbReference>
<evidence type="ECO:0000313" key="12">
    <source>
        <dbReference type="EMBL" id="CCH62454.1"/>
    </source>
</evidence>
<dbReference type="KEGG" id="tbl:TBLA_0H01670"/>
<dbReference type="Proteomes" id="UP000002866">
    <property type="component" value="Chromosome 8"/>
</dbReference>
<evidence type="ECO:0000256" key="5">
    <source>
        <dbReference type="ARBA" id="ARBA00022729"/>
    </source>
</evidence>
<dbReference type="OrthoDB" id="9985059at2759"/>
<proteinExistence type="inferred from homology"/>
<dbReference type="InterPro" id="IPR037654">
    <property type="entry name" value="Big1"/>
</dbReference>
<dbReference type="GO" id="GO:0005789">
    <property type="term" value="C:endoplasmic reticulum membrane"/>
    <property type="evidence" value="ECO:0007669"/>
    <property type="project" value="UniProtKB-SubCell"/>
</dbReference>
<evidence type="ECO:0000313" key="13">
    <source>
        <dbReference type="Proteomes" id="UP000002866"/>
    </source>
</evidence>
<comment type="subcellular location">
    <subcellularLocation>
        <location evidence="1">Endoplasmic reticulum membrane</location>
        <topology evidence="1">Single-pass type I membrane protein</topology>
    </subcellularLocation>
</comment>
<keyword evidence="7 10" id="KW-1133">Transmembrane helix</keyword>
<evidence type="ECO:0000256" key="1">
    <source>
        <dbReference type="ARBA" id="ARBA00004115"/>
    </source>
</evidence>
<evidence type="ECO:0000256" key="6">
    <source>
        <dbReference type="ARBA" id="ARBA00022824"/>
    </source>
</evidence>
<keyword evidence="4 10" id="KW-0812">Transmembrane</keyword>
<protein>
    <recommendedName>
        <fullName evidence="3">Protein BIG1</fullName>
    </recommendedName>
</protein>
<evidence type="ECO:0000256" key="7">
    <source>
        <dbReference type="ARBA" id="ARBA00022989"/>
    </source>
</evidence>
<reference evidence="12 13" key="1">
    <citation type="journal article" date="2011" name="Proc. Natl. Acad. Sci. U.S.A.">
        <title>Evolutionary erosion of yeast sex chromosomes by mating-type switching accidents.</title>
        <authorList>
            <person name="Gordon J.L."/>
            <person name="Armisen D."/>
            <person name="Proux-Wera E."/>
            <person name="Oheigeartaigh S.S."/>
            <person name="Byrne K.P."/>
            <person name="Wolfe K.H."/>
        </authorList>
    </citation>
    <scope>NUCLEOTIDE SEQUENCE [LARGE SCALE GENOMIC DNA]</scope>
    <source>
        <strain evidence="13">ATCC 34711 / CBS 6284 / DSM 70876 / NBRC 10599 / NRRL Y-10934 / UCD 77-7</strain>
    </source>
</reference>
<dbReference type="RefSeq" id="XP_004181973.1">
    <property type="nucleotide sequence ID" value="XM_004181925.1"/>
</dbReference>
<dbReference type="HOGENOM" id="CLU_067894_0_0_1"/>